<evidence type="ECO:0000313" key="3">
    <source>
        <dbReference type="Proteomes" id="UP000295221"/>
    </source>
</evidence>
<dbReference type="RefSeq" id="WP_132432638.1">
    <property type="nucleotide sequence ID" value="NZ_SLWK01000002.1"/>
</dbReference>
<organism evidence="2 3">
    <name type="scientific">Natronoflexus pectinivorans</name>
    <dbReference type="NCBI Taxonomy" id="682526"/>
    <lineage>
        <taxon>Bacteria</taxon>
        <taxon>Pseudomonadati</taxon>
        <taxon>Bacteroidota</taxon>
        <taxon>Bacteroidia</taxon>
        <taxon>Marinilabiliales</taxon>
        <taxon>Marinilabiliaceae</taxon>
        <taxon>Natronoflexus</taxon>
    </lineage>
</organism>
<dbReference type="SUPFAM" id="SSF56925">
    <property type="entry name" value="OMPA-like"/>
    <property type="match status" value="1"/>
</dbReference>
<gene>
    <name evidence="2" type="ORF">EV194_102257</name>
</gene>
<protein>
    <submittedName>
        <fullName evidence="2">Outer membrane protein with beta-barrel domain</fullName>
    </submittedName>
</protein>
<dbReference type="AlphaFoldDB" id="A0A4R2GM93"/>
<keyword evidence="1" id="KW-0732">Signal</keyword>
<evidence type="ECO:0000256" key="1">
    <source>
        <dbReference type="SAM" id="SignalP"/>
    </source>
</evidence>
<dbReference type="Proteomes" id="UP000295221">
    <property type="component" value="Unassembled WGS sequence"/>
</dbReference>
<reference evidence="2 3" key="1">
    <citation type="submission" date="2019-03" db="EMBL/GenBank/DDBJ databases">
        <title>Genomic Encyclopedia of Type Strains, Phase IV (KMG-IV): sequencing the most valuable type-strain genomes for metagenomic binning, comparative biology and taxonomic classification.</title>
        <authorList>
            <person name="Goeker M."/>
        </authorList>
    </citation>
    <scope>NUCLEOTIDE SEQUENCE [LARGE SCALE GENOMIC DNA]</scope>
    <source>
        <strain evidence="2 3">DSM 24179</strain>
    </source>
</reference>
<feature type="chain" id="PRO_5020538121" evidence="1">
    <location>
        <begin position="22"/>
        <end position="301"/>
    </location>
</feature>
<comment type="caution">
    <text evidence="2">The sequence shown here is derived from an EMBL/GenBank/DDBJ whole genome shotgun (WGS) entry which is preliminary data.</text>
</comment>
<accession>A0A4R2GM93</accession>
<dbReference type="OrthoDB" id="1048011at2"/>
<evidence type="ECO:0000313" key="2">
    <source>
        <dbReference type="EMBL" id="TCO09828.1"/>
    </source>
</evidence>
<proteinExistence type="predicted"/>
<feature type="signal peptide" evidence="1">
    <location>
        <begin position="1"/>
        <end position="21"/>
    </location>
</feature>
<sequence length="301" mass="34262">MNRLYLAILFLSVIGCLESHAQVTDVRPAGFDVIVKTNGEIVYGKVIEVSRTQELVRYKRTDIPDGPVYELFWDEIYAISYRNQLTEYFVENEHETFRSPVRWPFGRSAVVEPTTDSDETLWFSEIDNGELRIGFGLLRQYSKVSEIDDYRDRTGFPSMAITYLFPFRENIELGTSISWASFKYSDRTLSEYDQLLTQRDITETLFTFALVGRYYIDMDLFRPYLLTGLGYTNSSVRTDGLITFTDDERSVLVQGGARSGSFGVPLRAGFDVRLSEKAGAYVDIGTGLTLLQIGGVFKIGK</sequence>
<dbReference type="Gene3D" id="2.40.160.20">
    <property type="match status" value="1"/>
</dbReference>
<keyword evidence="3" id="KW-1185">Reference proteome</keyword>
<dbReference type="EMBL" id="SLWK01000002">
    <property type="protein sequence ID" value="TCO09828.1"/>
    <property type="molecule type" value="Genomic_DNA"/>
</dbReference>
<dbReference type="InterPro" id="IPR011250">
    <property type="entry name" value="OMP/PagP_B-barrel"/>
</dbReference>
<dbReference type="PROSITE" id="PS51257">
    <property type="entry name" value="PROKAR_LIPOPROTEIN"/>
    <property type="match status" value="1"/>
</dbReference>
<name>A0A4R2GM93_9BACT</name>